<feature type="compositionally biased region" description="Polar residues" evidence="1">
    <location>
        <begin position="286"/>
        <end position="295"/>
    </location>
</feature>
<feature type="region of interest" description="Disordered" evidence="1">
    <location>
        <begin position="265"/>
        <end position="295"/>
    </location>
</feature>
<sequence>MRRPCPLRAASQVPHVTLQARGTPAASLVETAQAGAPSSDEVPPNNAGSKANRTTASRAPEELVEADTAHNSPLHMSRKRPLATMPTHDGRQGEGAGSATKRQRVDDSRPQPAPQPDARAPQPDARAPQPDARAPQPDVRAAASARLAQARRNLLARERRLLERARVVRRHTSSLEVDFMRLQDAVKGRSAAMMDRVCVAKRQTGLASPTTPPILKEAKAVLLGFEERWNLLADGTLMSLAEISKDATDRVEELEDEVRRLAQRAMESDGHLRAARRGGLGRRSPLASTTTRKRS</sequence>
<dbReference type="Proteomes" id="UP001175000">
    <property type="component" value="Unassembled WGS sequence"/>
</dbReference>
<proteinExistence type="predicted"/>
<name>A0AA39WG19_9PEZI</name>
<dbReference type="EMBL" id="JAULSU010000006">
    <property type="protein sequence ID" value="KAK0614733.1"/>
    <property type="molecule type" value="Genomic_DNA"/>
</dbReference>
<organism evidence="2 3">
    <name type="scientific">Immersiella caudata</name>
    <dbReference type="NCBI Taxonomy" id="314043"/>
    <lineage>
        <taxon>Eukaryota</taxon>
        <taxon>Fungi</taxon>
        <taxon>Dikarya</taxon>
        <taxon>Ascomycota</taxon>
        <taxon>Pezizomycotina</taxon>
        <taxon>Sordariomycetes</taxon>
        <taxon>Sordariomycetidae</taxon>
        <taxon>Sordariales</taxon>
        <taxon>Lasiosphaeriaceae</taxon>
        <taxon>Immersiella</taxon>
    </lineage>
</organism>
<evidence type="ECO:0000256" key="1">
    <source>
        <dbReference type="SAM" id="MobiDB-lite"/>
    </source>
</evidence>
<accession>A0AA39WG19</accession>
<gene>
    <name evidence="2" type="ORF">B0T14DRAFT_570635</name>
</gene>
<dbReference type="AlphaFoldDB" id="A0AA39WG19"/>
<reference evidence="2" key="1">
    <citation type="submission" date="2023-06" db="EMBL/GenBank/DDBJ databases">
        <title>Genome-scale phylogeny and comparative genomics of the fungal order Sordariales.</title>
        <authorList>
            <consortium name="Lawrence Berkeley National Laboratory"/>
            <person name="Hensen N."/>
            <person name="Bonometti L."/>
            <person name="Westerberg I."/>
            <person name="Brannstrom I.O."/>
            <person name="Guillou S."/>
            <person name="Cros-Aarteil S."/>
            <person name="Calhoun S."/>
            <person name="Haridas S."/>
            <person name="Kuo A."/>
            <person name="Mondo S."/>
            <person name="Pangilinan J."/>
            <person name="Riley R."/>
            <person name="Labutti K."/>
            <person name="Andreopoulos B."/>
            <person name="Lipzen A."/>
            <person name="Chen C."/>
            <person name="Yanf M."/>
            <person name="Daum C."/>
            <person name="Ng V."/>
            <person name="Clum A."/>
            <person name="Steindorff A."/>
            <person name="Ohm R."/>
            <person name="Martin F."/>
            <person name="Silar P."/>
            <person name="Natvig D."/>
            <person name="Lalanne C."/>
            <person name="Gautier V."/>
            <person name="Ament-Velasquez S.L."/>
            <person name="Kruys A."/>
            <person name="Hutchinson M.I."/>
            <person name="Powell A.J."/>
            <person name="Barry K."/>
            <person name="Miller A.N."/>
            <person name="Grigoriev I.V."/>
            <person name="Debuchy R."/>
            <person name="Gladieux P."/>
            <person name="Thoren M.H."/>
            <person name="Johannesson H."/>
        </authorList>
    </citation>
    <scope>NUCLEOTIDE SEQUENCE</scope>
    <source>
        <strain evidence="2">CBS 606.72</strain>
    </source>
</reference>
<protein>
    <submittedName>
        <fullName evidence="2">Uncharacterized protein</fullName>
    </submittedName>
</protein>
<comment type="caution">
    <text evidence="2">The sequence shown here is derived from an EMBL/GenBank/DDBJ whole genome shotgun (WGS) entry which is preliminary data.</text>
</comment>
<feature type="region of interest" description="Disordered" evidence="1">
    <location>
        <begin position="1"/>
        <end position="144"/>
    </location>
</feature>
<feature type="compositionally biased region" description="Polar residues" evidence="1">
    <location>
        <begin position="46"/>
        <end position="57"/>
    </location>
</feature>
<keyword evidence="3" id="KW-1185">Reference proteome</keyword>
<evidence type="ECO:0000313" key="2">
    <source>
        <dbReference type="EMBL" id="KAK0614733.1"/>
    </source>
</evidence>
<feature type="compositionally biased region" description="Low complexity" evidence="1">
    <location>
        <begin position="116"/>
        <end position="144"/>
    </location>
</feature>
<evidence type="ECO:0000313" key="3">
    <source>
        <dbReference type="Proteomes" id="UP001175000"/>
    </source>
</evidence>